<sequence>MSARILIAEDEVIIRMDLAEMLVAEGYDVIEQVGRGDLAVERTRELAPDLCILDVKMPGLDGLAAARIVVEEDLAAVVILTSFSQRELIGEAVDVGVGAYVVKPFQASDLVPAIEVALAGRAQLQALAGRADEAEQRLEQRKVIDRAKGTLMDAYGMGEHEAFRFLQTTAMSARSTMAEVATRIVDGTLRPNADASTD</sequence>
<evidence type="ECO:0000313" key="6">
    <source>
        <dbReference type="Proteomes" id="UP000727993"/>
    </source>
</evidence>
<dbReference type="PROSITE" id="PS50110">
    <property type="entry name" value="RESPONSE_REGULATORY"/>
    <property type="match status" value="1"/>
</dbReference>
<feature type="domain" description="ANTAR" evidence="4">
    <location>
        <begin position="124"/>
        <end position="185"/>
    </location>
</feature>
<protein>
    <submittedName>
        <fullName evidence="5">Response regulator</fullName>
    </submittedName>
</protein>
<dbReference type="GO" id="GO:0000156">
    <property type="term" value="F:phosphorelay response regulator activity"/>
    <property type="evidence" value="ECO:0007669"/>
    <property type="project" value="TreeGrafter"/>
</dbReference>
<evidence type="ECO:0000259" key="4">
    <source>
        <dbReference type="PROSITE" id="PS50921"/>
    </source>
</evidence>
<keyword evidence="1" id="KW-0238">DNA-binding</keyword>
<dbReference type="GO" id="GO:0003723">
    <property type="term" value="F:RNA binding"/>
    <property type="evidence" value="ECO:0007669"/>
    <property type="project" value="InterPro"/>
</dbReference>
<dbReference type="GO" id="GO:0000976">
    <property type="term" value="F:transcription cis-regulatory region binding"/>
    <property type="evidence" value="ECO:0007669"/>
    <property type="project" value="TreeGrafter"/>
</dbReference>
<evidence type="ECO:0000256" key="2">
    <source>
        <dbReference type="PROSITE-ProRule" id="PRU00169"/>
    </source>
</evidence>
<keyword evidence="2" id="KW-0597">Phosphoprotein</keyword>
<dbReference type="InterPro" id="IPR011006">
    <property type="entry name" value="CheY-like_superfamily"/>
</dbReference>
<dbReference type="InterPro" id="IPR036388">
    <property type="entry name" value="WH-like_DNA-bd_sf"/>
</dbReference>
<proteinExistence type="predicted"/>
<dbReference type="GO" id="GO:0032993">
    <property type="term" value="C:protein-DNA complex"/>
    <property type="evidence" value="ECO:0007669"/>
    <property type="project" value="TreeGrafter"/>
</dbReference>
<dbReference type="InterPro" id="IPR005561">
    <property type="entry name" value="ANTAR"/>
</dbReference>
<dbReference type="SUPFAM" id="SSF52172">
    <property type="entry name" value="CheY-like"/>
    <property type="match status" value="1"/>
</dbReference>
<dbReference type="EMBL" id="JADJZA010000011">
    <property type="protein sequence ID" value="MBK9298961.1"/>
    <property type="molecule type" value="Genomic_DNA"/>
</dbReference>
<reference evidence="5 6" key="1">
    <citation type="submission" date="2020-10" db="EMBL/GenBank/DDBJ databases">
        <title>Connecting structure to function with the recovery of over 1000 high-quality activated sludge metagenome-assembled genomes encoding full-length rRNA genes using long-read sequencing.</title>
        <authorList>
            <person name="Singleton C.M."/>
            <person name="Petriglieri F."/>
            <person name="Kristensen J.M."/>
            <person name="Kirkegaard R.H."/>
            <person name="Michaelsen T.Y."/>
            <person name="Andersen M.H."/>
            <person name="Karst S.M."/>
            <person name="Dueholm M.S."/>
            <person name="Nielsen P.H."/>
            <person name="Albertsen M."/>
        </authorList>
    </citation>
    <scope>NUCLEOTIDE SEQUENCE [LARGE SCALE GENOMIC DNA]</scope>
    <source>
        <strain evidence="5">Lyne_18-Q3-R50-59_MAXAC.006</strain>
    </source>
</reference>
<dbReference type="InterPro" id="IPR039420">
    <property type="entry name" value="WalR-like"/>
</dbReference>
<accession>A0A936TEQ4</accession>
<comment type="caution">
    <text evidence="5">The sequence shown here is derived from an EMBL/GenBank/DDBJ whole genome shotgun (WGS) entry which is preliminary data.</text>
</comment>
<dbReference type="GO" id="GO:0005829">
    <property type="term" value="C:cytosol"/>
    <property type="evidence" value="ECO:0007669"/>
    <property type="project" value="TreeGrafter"/>
</dbReference>
<organism evidence="5 6">
    <name type="scientific">Candidatus Neomicrothrix subdominans</name>
    <dbReference type="NCBI Taxonomy" id="2954438"/>
    <lineage>
        <taxon>Bacteria</taxon>
        <taxon>Bacillati</taxon>
        <taxon>Actinomycetota</taxon>
        <taxon>Acidimicrobiia</taxon>
        <taxon>Acidimicrobiales</taxon>
        <taxon>Microthrixaceae</taxon>
        <taxon>Candidatus Neomicrothrix</taxon>
    </lineage>
</organism>
<dbReference type="PIRSF" id="PIRSF036382">
    <property type="entry name" value="RR_antiterm"/>
    <property type="match status" value="1"/>
</dbReference>
<dbReference type="SMART" id="SM01012">
    <property type="entry name" value="ANTAR"/>
    <property type="match status" value="1"/>
</dbReference>
<dbReference type="PANTHER" id="PTHR48111">
    <property type="entry name" value="REGULATOR OF RPOS"/>
    <property type="match status" value="1"/>
</dbReference>
<dbReference type="InterPro" id="IPR008327">
    <property type="entry name" value="Sig_transdc_resp-reg_antiterm"/>
</dbReference>
<dbReference type="PANTHER" id="PTHR48111:SF69">
    <property type="entry name" value="RESPONSE REGULATOR RECEIVER"/>
    <property type="match status" value="1"/>
</dbReference>
<evidence type="ECO:0000256" key="1">
    <source>
        <dbReference type="ARBA" id="ARBA00023125"/>
    </source>
</evidence>
<gene>
    <name evidence="5" type="ORF">IPN02_19465</name>
</gene>
<dbReference type="GO" id="GO:0006355">
    <property type="term" value="P:regulation of DNA-templated transcription"/>
    <property type="evidence" value="ECO:0007669"/>
    <property type="project" value="TreeGrafter"/>
</dbReference>
<feature type="domain" description="Response regulatory" evidence="3">
    <location>
        <begin position="4"/>
        <end position="118"/>
    </location>
</feature>
<dbReference type="Pfam" id="PF03861">
    <property type="entry name" value="ANTAR"/>
    <property type="match status" value="1"/>
</dbReference>
<dbReference type="PROSITE" id="PS50921">
    <property type="entry name" value="ANTAR"/>
    <property type="match status" value="1"/>
</dbReference>
<dbReference type="Gene3D" id="1.10.10.10">
    <property type="entry name" value="Winged helix-like DNA-binding domain superfamily/Winged helix DNA-binding domain"/>
    <property type="match status" value="1"/>
</dbReference>
<feature type="modified residue" description="4-aspartylphosphate" evidence="2">
    <location>
        <position position="54"/>
    </location>
</feature>
<evidence type="ECO:0000259" key="3">
    <source>
        <dbReference type="PROSITE" id="PS50110"/>
    </source>
</evidence>
<dbReference type="Proteomes" id="UP000727993">
    <property type="component" value="Unassembled WGS sequence"/>
</dbReference>
<dbReference type="SMART" id="SM00448">
    <property type="entry name" value="REC"/>
    <property type="match status" value="1"/>
</dbReference>
<dbReference type="AlphaFoldDB" id="A0A936TEQ4"/>
<name>A0A936TEQ4_9ACTN</name>
<dbReference type="InterPro" id="IPR001789">
    <property type="entry name" value="Sig_transdc_resp-reg_receiver"/>
</dbReference>
<evidence type="ECO:0000313" key="5">
    <source>
        <dbReference type="EMBL" id="MBK9298961.1"/>
    </source>
</evidence>
<dbReference type="Pfam" id="PF00072">
    <property type="entry name" value="Response_reg"/>
    <property type="match status" value="1"/>
</dbReference>
<dbReference type="Gene3D" id="3.40.50.2300">
    <property type="match status" value="1"/>
</dbReference>